<proteinExistence type="predicted"/>
<reference evidence="1" key="2">
    <citation type="submission" date="2025-09" db="UniProtKB">
        <authorList>
            <consortium name="Ensembl"/>
        </authorList>
    </citation>
    <scope>IDENTIFICATION</scope>
</reference>
<evidence type="ECO:0000313" key="2">
    <source>
        <dbReference type="Proteomes" id="UP000694404"/>
    </source>
</evidence>
<dbReference type="AlphaFoldDB" id="A0A8C0G3V0"/>
<name>A0A8C0G3V0_CHEAB</name>
<evidence type="ECO:0000313" key="1">
    <source>
        <dbReference type="Ensembl" id="ENSCABP00000003075.1"/>
    </source>
</evidence>
<dbReference type="Ensembl" id="ENSCABT00000003333.1">
    <property type="protein sequence ID" value="ENSCABP00000003075.1"/>
    <property type="gene ID" value="ENSCABG00000002360.1"/>
</dbReference>
<sequence>MDWPGGRCRGLAGLGEVWAPLTPPPHSLFLARPGQEPSTAHQYRLARGLAGLEGGGLGSPHPPFSLSLALPGQELSTAHQFGLAGGAGWLGGLVRGWLAGGLVGATLVVIGSHAAFHELESGEADELQMEPV</sequence>
<keyword evidence="2" id="KW-1185">Reference proteome</keyword>
<dbReference type="Proteomes" id="UP000694404">
    <property type="component" value="Unplaced"/>
</dbReference>
<protein>
    <submittedName>
        <fullName evidence="1">Uncharacterized protein</fullName>
    </submittedName>
</protein>
<organism evidence="1 2">
    <name type="scientific">Chelonoidis abingdonii</name>
    <name type="common">Abingdon island giant tortoise</name>
    <name type="synonym">Testudo abingdonii</name>
    <dbReference type="NCBI Taxonomy" id="106734"/>
    <lineage>
        <taxon>Eukaryota</taxon>
        <taxon>Metazoa</taxon>
        <taxon>Chordata</taxon>
        <taxon>Craniata</taxon>
        <taxon>Vertebrata</taxon>
        <taxon>Euteleostomi</taxon>
        <taxon>Archelosauria</taxon>
        <taxon>Testudinata</taxon>
        <taxon>Testudines</taxon>
        <taxon>Cryptodira</taxon>
        <taxon>Durocryptodira</taxon>
        <taxon>Testudinoidea</taxon>
        <taxon>Testudinidae</taxon>
        <taxon>Chelonoidis</taxon>
    </lineage>
</organism>
<reference evidence="1" key="1">
    <citation type="submission" date="2025-08" db="UniProtKB">
        <authorList>
            <consortium name="Ensembl"/>
        </authorList>
    </citation>
    <scope>IDENTIFICATION</scope>
</reference>
<accession>A0A8C0G3V0</accession>